<dbReference type="InterPro" id="IPR019004">
    <property type="entry name" value="YqeY/Aim41"/>
</dbReference>
<accession>M5ADG4</accession>
<dbReference type="KEGG" id="lbk:LVISKB_1233"/>
<dbReference type="Gene3D" id="1.10.10.410">
    <property type="match status" value="1"/>
</dbReference>
<dbReference type="PANTHER" id="PTHR28055">
    <property type="entry name" value="ALTERED INHERITANCE OF MITOCHONDRIA PROTEIN 41, MITOCHONDRIAL"/>
    <property type="match status" value="1"/>
</dbReference>
<gene>
    <name evidence="1" type="ORF">LVISKB_1233</name>
</gene>
<dbReference type="EMBL" id="AP012167">
    <property type="protein sequence ID" value="BAN06868.1"/>
    <property type="molecule type" value="Genomic_DNA"/>
</dbReference>
<dbReference type="Gene3D" id="1.10.1510.10">
    <property type="entry name" value="Uncharacterised protein YqeY/AIM41 PF09424, N-terminal domain"/>
    <property type="match status" value="1"/>
</dbReference>
<dbReference type="SUPFAM" id="SSF89095">
    <property type="entry name" value="GatB/YqeY motif"/>
    <property type="match status" value="1"/>
</dbReference>
<dbReference type="InterPro" id="IPR023168">
    <property type="entry name" value="GatB_Yqey_C_2"/>
</dbReference>
<dbReference type="PATRIC" id="fig|1001583.3.peg.1219"/>
<organism evidence="1 2">
    <name type="scientific">Levilactobacillus brevis KB290</name>
    <dbReference type="NCBI Taxonomy" id="1001583"/>
    <lineage>
        <taxon>Bacteria</taxon>
        <taxon>Bacillati</taxon>
        <taxon>Bacillota</taxon>
        <taxon>Bacilli</taxon>
        <taxon>Lactobacillales</taxon>
        <taxon>Lactobacillaceae</taxon>
        <taxon>Levilactobacillus</taxon>
    </lineage>
</organism>
<evidence type="ECO:0000313" key="1">
    <source>
        <dbReference type="EMBL" id="BAN06868.1"/>
    </source>
</evidence>
<protein>
    <submittedName>
        <fullName evidence="1">Uncharacterized protein yqeY</fullName>
    </submittedName>
</protein>
<dbReference type="Proteomes" id="UP000012042">
    <property type="component" value="Chromosome"/>
</dbReference>
<dbReference type="Pfam" id="PF09424">
    <property type="entry name" value="YqeY"/>
    <property type="match status" value="1"/>
</dbReference>
<evidence type="ECO:0000313" key="2">
    <source>
        <dbReference type="Proteomes" id="UP000012042"/>
    </source>
</evidence>
<sequence>MNFLGGRHMSLESQLNTDLKTAMKAHDKLSLNVIRMMKAALTNEKVKQGHDLTADEELTVVSRELKQRKESLAEFQKGGRQDLVDGVEAEIKIVEAYAPKQLSADEITQIVKDSIAKVNASGMGDFGKVMGAVMPQVKGKADGNLVNQTVKAQLNQ</sequence>
<proteinExistence type="predicted"/>
<dbReference type="GO" id="GO:0016884">
    <property type="term" value="F:carbon-nitrogen ligase activity, with glutamine as amido-N-donor"/>
    <property type="evidence" value="ECO:0007669"/>
    <property type="project" value="InterPro"/>
</dbReference>
<dbReference type="HOGENOM" id="CLU_079430_2_1_9"/>
<dbReference type="InterPro" id="IPR003789">
    <property type="entry name" value="Asn/Gln_tRNA_amidoTrase-B-like"/>
</dbReference>
<dbReference type="InterPro" id="IPR042184">
    <property type="entry name" value="YqeY/Aim41_N"/>
</dbReference>
<dbReference type="AlphaFoldDB" id="M5ADG4"/>
<reference evidence="1 2" key="1">
    <citation type="journal article" date="2013" name="PLoS ONE">
        <title>Genomic Analysis by Deep Sequencing of the Probiotic Lactobacillus brevis KB290 Harboring Nine Plasmids Reveals Genomic Stability.</title>
        <authorList>
            <person name="Fukao M."/>
            <person name="Oshima K."/>
            <person name="Morita H."/>
            <person name="Toh H."/>
            <person name="Suda W."/>
            <person name="Kim S.W."/>
            <person name="Suzuki S."/>
            <person name="Yakabe T."/>
            <person name="Hattori M."/>
            <person name="Yajima N."/>
        </authorList>
    </citation>
    <scope>NUCLEOTIDE SEQUENCE [LARGE SCALE GENOMIC DNA]</scope>
    <source>
        <strain evidence="1 2">KB290</strain>
    </source>
</reference>
<dbReference type="PANTHER" id="PTHR28055:SF1">
    <property type="entry name" value="ALTERED INHERITANCE OF MITOCHONDRIA PROTEIN 41, MITOCHONDRIAL"/>
    <property type="match status" value="1"/>
</dbReference>
<name>M5ADG4_LEVBR</name>